<dbReference type="Proteomes" id="UP000515180">
    <property type="component" value="Unplaced"/>
</dbReference>
<dbReference type="SUPFAM" id="SSF57845">
    <property type="entry name" value="B-box zinc-binding domain"/>
    <property type="match status" value="1"/>
</dbReference>
<dbReference type="PROSITE" id="PS50089">
    <property type="entry name" value="ZF_RING_2"/>
    <property type="match status" value="1"/>
</dbReference>
<dbReference type="InterPro" id="IPR013083">
    <property type="entry name" value="Znf_RING/FYVE/PHD"/>
</dbReference>
<dbReference type="Pfam" id="PF00643">
    <property type="entry name" value="zf-B_box"/>
    <property type="match status" value="1"/>
</dbReference>
<sequence length="345" mass="39985">MVSMDFINCSKYRSIKSCCSEKSLMDDENKNNEFRNKDCIFLERKNKIEDGYSTVNVEPLRFVKNVRMKDQINGDIQEEGFSSFNMQEDKDFRCPRCGQSMQEPRLLPCLHPICSTCISELMSKPFYNFTKSIKTENNKSESSQNNYYEICPLCDVQLPNANSTVPPPHYPLQYRLVMSAIRSKFTNKILCDICPDEVVAVVQCSTCLRNFCLDCGMKHQQQITLELKPLKHSIRPLMEATKVRRTALCQQHPTHALRFYCIACQQVTCKECMWSSQHRGHASENAAGVAKRVILYLTKMLQRAKILLNMLLTQYDRDAFLNSSFEEIKDTSISVDYRYVKLIIF</sequence>
<dbReference type="PANTHER" id="PTHR25462">
    <property type="entry name" value="BONUS, ISOFORM C-RELATED"/>
    <property type="match status" value="1"/>
</dbReference>
<dbReference type="Gene3D" id="3.30.40.10">
    <property type="entry name" value="Zinc/RING finger domain, C3HC4 (zinc finger)"/>
    <property type="match status" value="1"/>
</dbReference>
<evidence type="ECO:0000259" key="5">
    <source>
        <dbReference type="PROSITE" id="PS50089"/>
    </source>
</evidence>
<evidence type="ECO:0000313" key="7">
    <source>
        <dbReference type="Proteomes" id="UP000515180"/>
    </source>
</evidence>
<dbReference type="RefSeq" id="XP_003485345.2">
    <property type="nucleotide sequence ID" value="XM_003485297.4"/>
</dbReference>
<evidence type="ECO:0000256" key="2">
    <source>
        <dbReference type="ARBA" id="ARBA00022771"/>
    </source>
</evidence>
<dbReference type="InterPro" id="IPR001841">
    <property type="entry name" value="Znf_RING"/>
</dbReference>
<dbReference type="InterPro" id="IPR047153">
    <property type="entry name" value="TRIM45/56/19-like"/>
</dbReference>
<keyword evidence="7" id="KW-1185">Reference proteome</keyword>
<dbReference type="PANTHER" id="PTHR25462:SF296">
    <property type="entry name" value="MEIOTIC P26, ISOFORM F"/>
    <property type="match status" value="1"/>
</dbReference>
<dbReference type="AlphaFoldDB" id="A0A6P3DP90"/>
<dbReference type="PROSITE" id="PS00518">
    <property type="entry name" value="ZF_RING_1"/>
    <property type="match status" value="1"/>
</dbReference>
<dbReference type="InterPro" id="IPR017907">
    <property type="entry name" value="Znf_RING_CS"/>
</dbReference>
<evidence type="ECO:0000313" key="8">
    <source>
        <dbReference type="RefSeq" id="XP_003485345.2"/>
    </source>
</evidence>
<dbReference type="SUPFAM" id="SSF57850">
    <property type="entry name" value="RING/U-box"/>
    <property type="match status" value="1"/>
</dbReference>
<organism evidence="7 8">
    <name type="scientific">Bombus impatiens</name>
    <name type="common">Bumblebee</name>
    <dbReference type="NCBI Taxonomy" id="132113"/>
    <lineage>
        <taxon>Eukaryota</taxon>
        <taxon>Metazoa</taxon>
        <taxon>Ecdysozoa</taxon>
        <taxon>Arthropoda</taxon>
        <taxon>Hexapoda</taxon>
        <taxon>Insecta</taxon>
        <taxon>Pterygota</taxon>
        <taxon>Neoptera</taxon>
        <taxon>Endopterygota</taxon>
        <taxon>Hymenoptera</taxon>
        <taxon>Apocrita</taxon>
        <taxon>Aculeata</taxon>
        <taxon>Apoidea</taxon>
        <taxon>Anthophila</taxon>
        <taxon>Apidae</taxon>
        <taxon>Bombus</taxon>
        <taxon>Pyrobombus</taxon>
    </lineage>
</organism>
<protein>
    <submittedName>
        <fullName evidence="8">Tripartite motif-containing protein 45-like</fullName>
    </submittedName>
</protein>
<dbReference type="GO" id="GO:0008270">
    <property type="term" value="F:zinc ion binding"/>
    <property type="evidence" value="ECO:0007669"/>
    <property type="project" value="UniProtKB-KW"/>
</dbReference>
<feature type="domain" description="B box-type" evidence="6">
    <location>
        <begin position="244"/>
        <end position="286"/>
    </location>
</feature>
<dbReference type="OrthoDB" id="264520at2759"/>
<keyword evidence="2 4" id="KW-0863">Zinc-finger</keyword>
<evidence type="ECO:0000256" key="4">
    <source>
        <dbReference type="PROSITE-ProRule" id="PRU00024"/>
    </source>
</evidence>
<dbReference type="SMART" id="SM00184">
    <property type="entry name" value="RING"/>
    <property type="match status" value="1"/>
</dbReference>
<dbReference type="InterPro" id="IPR000315">
    <property type="entry name" value="Znf_B-box"/>
</dbReference>
<gene>
    <name evidence="8" type="primary">LOC100745325</name>
</gene>
<keyword evidence="3" id="KW-0862">Zinc</keyword>
<proteinExistence type="predicted"/>
<feature type="domain" description="RING-type" evidence="5">
    <location>
        <begin position="94"/>
        <end position="155"/>
    </location>
</feature>
<keyword evidence="1" id="KW-0479">Metal-binding</keyword>
<dbReference type="PROSITE" id="PS50119">
    <property type="entry name" value="ZF_BBOX"/>
    <property type="match status" value="1"/>
</dbReference>
<evidence type="ECO:0000256" key="3">
    <source>
        <dbReference type="ARBA" id="ARBA00022833"/>
    </source>
</evidence>
<dbReference type="OMA" id="WEATRVR"/>
<reference evidence="8" key="1">
    <citation type="submission" date="2025-08" db="UniProtKB">
        <authorList>
            <consortium name="RefSeq"/>
        </authorList>
    </citation>
    <scope>IDENTIFICATION</scope>
</reference>
<dbReference type="GeneID" id="100745325"/>
<accession>A0A6P3DP90</accession>
<dbReference type="Gene3D" id="3.30.160.60">
    <property type="entry name" value="Classic Zinc Finger"/>
    <property type="match status" value="1"/>
</dbReference>
<dbReference type="KEGG" id="bim:100745325"/>
<name>A0A6P3DP90_BOMIM</name>
<evidence type="ECO:0000256" key="1">
    <source>
        <dbReference type="ARBA" id="ARBA00022723"/>
    </source>
</evidence>
<evidence type="ECO:0000259" key="6">
    <source>
        <dbReference type="PROSITE" id="PS50119"/>
    </source>
</evidence>